<evidence type="ECO:0000313" key="1">
    <source>
        <dbReference type="EMBL" id="KAI5067298.1"/>
    </source>
</evidence>
<comment type="caution">
    <text evidence="1">The sequence shown here is derived from an EMBL/GenBank/DDBJ whole genome shotgun (WGS) entry which is preliminary data.</text>
</comment>
<feature type="non-terminal residue" evidence="1">
    <location>
        <position position="1"/>
    </location>
</feature>
<dbReference type="AlphaFoldDB" id="A0A9D4Z9K2"/>
<organism evidence="1 2">
    <name type="scientific">Adiantum capillus-veneris</name>
    <name type="common">Maidenhair fern</name>
    <dbReference type="NCBI Taxonomy" id="13818"/>
    <lineage>
        <taxon>Eukaryota</taxon>
        <taxon>Viridiplantae</taxon>
        <taxon>Streptophyta</taxon>
        <taxon>Embryophyta</taxon>
        <taxon>Tracheophyta</taxon>
        <taxon>Polypodiopsida</taxon>
        <taxon>Polypodiidae</taxon>
        <taxon>Polypodiales</taxon>
        <taxon>Pteridineae</taxon>
        <taxon>Pteridaceae</taxon>
        <taxon>Vittarioideae</taxon>
        <taxon>Adiantum</taxon>
    </lineage>
</organism>
<dbReference type="EMBL" id="JABFUD020000017">
    <property type="protein sequence ID" value="KAI5067298.1"/>
    <property type="molecule type" value="Genomic_DNA"/>
</dbReference>
<name>A0A9D4Z9K2_ADICA</name>
<protein>
    <submittedName>
        <fullName evidence="1">Uncharacterized protein</fullName>
    </submittedName>
</protein>
<sequence length="411" mass="46958">MTMSERAILEQDASVAFAEPCNTYRTDDMFSICSRFGSSREEKAKQCLARRKILVLELRHPWARHAKGLHMKTMTDPLVEELTQLSSVGESRCRSDKFTAHATHNFNPKTCSQAQGMKTNAIQHLRPHLLTALNGVAPKITRIHNLEKHPDSARLQHSTHRTAVKVEDAENLKKALTVGLQSQRCRVKQLRILWDVSLHSETMNALTLENPNCSVTRLDLRDSYESAGQEKKGLFFRWKWSKSITDLGLTLSNTKPLLDSRLHTRLLTLRLKFSTDLEGESRCWQMLVRQALADASCTLQFLDCEFPWEFDDLCSTLSEYLSTSHLVYLEVNTPHASKYFRESGDEFECADSLIHNYSLLSLTLPWKNEAAEARSAELVRRNHRYAAGQLLKEQQLILCARVPKPPRLLAE</sequence>
<dbReference type="Proteomes" id="UP000886520">
    <property type="component" value="Chromosome 17"/>
</dbReference>
<proteinExistence type="predicted"/>
<gene>
    <name evidence="1" type="ORF">GOP47_0017826</name>
</gene>
<evidence type="ECO:0000313" key="2">
    <source>
        <dbReference type="Proteomes" id="UP000886520"/>
    </source>
</evidence>
<accession>A0A9D4Z9K2</accession>
<keyword evidence="2" id="KW-1185">Reference proteome</keyword>
<reference evidence="1" key="1">
    <citation type="submission" date="2021-01" db="EMBL/GenBank/DDBJ databases">
        <title>Adiantum capillus-veneris genome.</title>
        <authorList>
            <person name="Fang Y."/>
            <person name="Liao Q."/>
        </authorList>
    </citation>
    <scope>NUCLEOTIDE SEQUENCE</scope>
    <source>
        <strain evidence="1">H3</strain>
        <tissue evidence="1">Leaf</tissue>
    </source>
</reference>